<gene>
    <name evidence="1" type="ORF">ACFSSE_00410</name>
</gene>
<comment type="caution">
    <text evidence="1">The sequence shown here is derived from an EMBL/GenBank/DDBJ whole genome shotgun (WGS) entry which is preliminary data.</text>
</comment>
<evidence type="ECO:0000313" key="2">
    <source>
        <dbReference type="Proteomes" id="UP001597546"/>
    </source>
</evidence>
<dbReference type="PANTHER" id="PTHR40266">
    <property type="entry name" value="TOXIN HIGB-1"/>
    <property type="match status" value="1"/>
</dbReference>
<dbReference type="RefSeq" id="WP_379041179.1">
    <property type="nucleotide sequence ID" value="NZ_JBHSKW010000008.1"/>
</dbReference>
<accession>A0ABW5TME0</accession>
<dbReference type="SUPFAM" id="SSF143011">
    <property type="entry name" value="RelE-like"/>
    <property type="match status" value="1"/>
</dbReference>
<dbReference type="EMBL" id="JBHULV010000003">
    <property type="protein sequence ID" value="MFD2730157.1"/>
    <property type="molecule type" value="Genomic_DNA"/>
</dbReference>
<reference evidence="2" key="1">
    <citation type="journal article" date="2019" name="Int. J. Syst. Evol. Microbiol.">
        <title>The Global Catalogue of Microorganisms (GCM) 10K type strain sequencing project: providing services to taxonomists for standard genome sequencing and annotation.</title>
        <authorList>
            <consortium name="The Broad Institute Genomics Platform"/>
            <consortium name="The Broad Institute Genome Sequencing Center for Infectious Disease"/>
            <person name="Wu L."/>
            <person name="Ma J."/>
        </authorList>
    </citation>
    <scope>NUCLEOTIDE SEQUENCE [LARGE SCALE GENOMIC DNA]</scope>
    <source>
        <strain evidence="2">KCTC 42456</strain>
    </source>
</reference>
<keyword evidence="2" id="KW-1185">Reference proteome</keyword>
<dbReference type="Proteomes" id="UP001597546">
    <property type="component" value="Unassembled WGS sequence"/>
</dbReference>
<dbReference type="InterPro" id="IPR035093">
    <property type="entry name" value="RelE/ParE_toxin_dom_sf"/>
</dbReference>
<dbReference type="InterPro" id="IPR007711">
    <property type="entry name" value="HigB-1"/>
</dbReference>
<organism evidence="1 2">
    <name type="scientific">Pedobacter alpinus</name>
    <dbReference type="NCBI Taxonomy" id="1590643"/>
    <lineage>
        <taxon>Bacteria</taxon>
        <taxon>Pseudomonadati</taxon>
        <taxon>Bacteroidota</taxon>
        <taxon>Sphingobacteriia</taxon>
        <taxon>Sphingobacteriales</taxon>
        <taxon>Sphingobacteriaceae</taxon>
        <taxon>Pedobacter</taxon>
    </lineage>
</organism>
<proteinExistence type="predicted"/>
<evidence type="ECO:0000313" key="1">
    <source>
        <dbReference type="EMBL" id="MFD2730157.1"/>
    </source>
</evidence>
<sequence length="93" mass="10967">MLTSFGKKDTEKIWKGKRVKGLSTEIQEIARRKLRMLNNSQNLTDLQVPPSNRLEKLKGNFKEFYSIRINDQGRIIFKWNNGNADEVEIIDYH</sequence>
<protein>
    <submittedName>
        <fullName evidence="1">Type II toxin-antitoxin system RelE/ParE family toxin</fullName>
    </submittedName>
</protein>
<dbReference type="Gene3D" id="3.30.2310.20">
    <property type="entry name" value="RelE-like"/>
    <property type="match status" value="1"/>
</dbReference>
<dbReference type="PANTHER" id="PTHR40266:SF2">
    <property type="entry name" value="TOXIN HIGB-1"/>
    <property type="match status" value="1"/>
</dbReference>
<name>A0ABW5TME0_9SPHI</name>
<dbReference type="Pfam" id="PF05015">
    <property type="entry name" value="HigB-like_toxin"/>
    <property type="match status" value="1"/>
</dbReference>